<evidence type="ECO:0000256" key="1">
    <source>
        <dbReference type="SAM" id="MobiDB-lite"/>
    </source>
</evidence>
<evidence type="ECO:0000313" key="3">
    <source>
        <dbReference type="Proteomes" id="UP000813444"/>
    </source>
</evidence>
<evidence type="ECO:0008006" key="4">
    <source>
        <dbReference type="Google" id="ProtNLM"/>
    </source>
</evidence>
<organism evidence="2 3">
    <name type="scientific">Stachybotrys elegans</name>
    <dbReference type="NCBI Taxonomy" id="80388"/>
    <lineage>
        <taxon>Eukaryota</taxon>
        <taxon>Fungi</taxon>
        <taxon>Dikarya</taxon>
        <taxon>Ascomycota</taxon>
        <taxon>Pezizomycotina</taxon>
        <taxon>Sordariomycetes</taxon>
        <taxon>Hypocreomycetidae</taxon>
        <taxon>Hypocreales</taxon>
        <taxon>Stachybotryaceae</taxon>
        <taxon>Stachybotrys</taxon>
    </lineage>
</organism>
<dbReference type="EMBL" id="JAGPNK010000003">
    <property type="protein sequence ID" value="KAH7324977.1"/>
    <property type="molecule type" value="Genomic_DNA"/>
</dbReference>
<accession>A0A8K0WU99</accession>
<dbReference type="SUPFAM" id="SSF56112">
    <property type="entry name" value="Protein kinase-like (PK-like)"/>
    <property type="match status" value="1"/>
</dbReference>
<comment type="caution">
    <text evidence="2">The sequence shown here is derived from an EMBL/GenBank/DDBJ whole genome shotgun (WGS) entry which is preliminary data.</text>
</comment>
<keyword evidence="3" id="KW-1185">Reference proteome</keyword>
<dbReference type="PANTHER" id="PTHR21310:SF51">
    <property type="entry name" value="AMINOGLYCOSIDE PHOSPHOTRANSFERASE DOMAIN-CONTAINING PROTEIN"/>
    <property type="match status" value="1"/>
</dbReference>
<gene>
    <name evidence="2" type="ORF">B0I35DRAFT_476176</name>
</gene>
<dbReference type="InterPro" id="IPR011009">
    <property type="entry name" value="Kinase-like_dom_sf"/>
</dbReference>
<feature type="compositionally biased region" description="Acidic residues" evidence="1">
    <location>
        <begin position="1"/>
        <end position="14"/>
    </location>
</feature>
<feature type="region of interest" description="Disordered" evidence="1">
    <location>
        <begin position="1"/>
        <end position="35"/>
    </location>
</feature>
<protein>
    <recommendedName>
        <fullName evidence="4">Aminoglycoside phosphotransferase domain-containing protein</fullName>
    </recommendedName>
</protein>
<dbReference type="AlphaFoldDB" id="A0A8K0WU99"/>
<feature type="compositionally biased region" description="Basic and acidic residues" evidence="1">
    <location>
        <begin position="15"/>
        <end position="29"/>
    </location>
</feature>
<reference evidence="2" key="1">
    <citation type="journal article" date="2021" name="Nat. Commun.">
        <title>Genetic determinants of endophytism in the Arabidopsis root mycobiome.</title>
        <authorList>
            <person name="Mesny F."/>
            <person name="Miyauchi S."/>
            <person name="Thiergart T."/>
            <person name="Pickel B."/>
            <person name="Atanasova L."/>
            <person name="Karlsson M."/>
            <person name="Huettel B."/>
            <person name="Barry K.W."/>
            <person name="Haridas S."/>
            <person name="Chen C."/>
            <person name="Bauer D."/>
            <person name="Andreopoulos W."/>
            <person name="Pangilinan J."/>
            <person name="LaButti K."/>
            <person name="Riley R."/>
            <person name="Lipzen A."/>
            <person name="Clum A."/>
            <person name="Drula E."/>
            <person name="Henrissat B."/>
            <person name="Kohler A."/>
            <person name="Grigoriev I.V."/>
            <person name="Martin F.M."/>
            <person name="Hacquard S."/>
        </authorList>
    </citation>
    <scope>NUCLEOTIDE SEQUENCE</scope>
    <source>
        <strain evidence="2">MPI-CAGE-CH-0235</strain>
    </source>
</reference>
<dbReference type="InterPro" id="IPR051678">
    <property type="entry name" value="AGP_Transferase"/>
</dbReference>
<name>A0A8K0WU99_9HYPO</name>
<evidence type="ECO:0000313" key="2">
    <source>
        <dbReference type="EMBL" id="KAH7324977.1"/>
    </source>
</evidence>
<dbReference type="OrthoDB" id="10003767at2759"/>
<dbReference type="PANTHER" id="PTHR21310">
    <property type="entry name" value="AMINOGLYCOSIDE PHOSPHOTRANSFERASE-RELATED-RELATED"/>
    <property type="match status" value="1"/>
</dbReference>
<proteinExistence type="predicted"/>
<sequence>MSSDEDYSMDLSDEESYHGQSDEYRGRDEMDVDEEGSDEIRMLVDCHAVAIEAARIRHEMTTQALPINAPSLSDTNSFNSSIAELPAVGDRFLDNDYNFFPITFHDGEQWIIKIPQAGTPEEWKDYHEIGLESEAKTLQMLQKRTTIPVPTVYSFDTSLNNPLKFPYMFLSVIKGLSLETVWYNSEDSPERRLQVRTRALEQIAAAMAQLDEFEYDYGGSPIIENNKIVGVGVVTVPFDGQHGYYPDGPFATGKGFYLSHLKQYPYGARGHPSIDVRGLTGKGERRLTRLFIDELCSLEPDLSFVLSHPYMDLSSFIVAPDGGLLGVVQWEGVMTCPKSMSNRAYPAWLVEDWGVFCHAWTEEQDERHNQEDEEDDCFDNPAELTKYRKIYRDAMAEIAPGSEIQTTITLATTALYRCTQSLEHRFDYLLRLTEESLQLVDPMVNKECIRADFVKALISYGIEPTEDVVLCMEQLRKAFRALLLNRDL</sequence>
<dbReference type="Proteomes" id="UP000813444">
    <property type="component" value="Unassembled WGS sequence"/>
</dbReference>